<feature type="compositionally biased region" description="Basic and acidic residues" evidence="1">
    <location>
        <begin position="50"/>
        <end position="59"/>
    </location>
</feature>
<comment type="caution">
    <text evidence="2">The sequence shown here is derived from an EMBL/GenBank/DDBJ whole genome shotgun (WGS) entry which is preliminary data.</text>
</comment>
<feature type="compositionally biased region" description="Polar residues" evidence="1">
    <location>
        <begin position="8"/>
        <end position="21"/>
    </location>
</feature>
<keyword evidence="3" id="KW-1185">Reference proteome</keyword>
<dbReference type="AlphaFoldDB" id="A0A1Z5JIB4"/>
<dbReference type="InParanoid" id="A0A1Z5JIB4"/>
<dbReference type="Proteomes" id="UP000198406">
    <property type="component" value="Unassembled WGS sequence"/>
</dbReference>
<feature type="region of interest" description="Disordered" evidence="1">
    <location>
        <begin position="44"/>
        <end position="65"/>
    </location>
</feature>
<gene>
    <name evidence="2" type="ORF">FisN_30Lh039</name>
</gene>
<dbReference type="OrthoDB" id="47760at2759"/>
<feature type="region of interest" description="Disordered" evidence="1">
    <location>
        <begin position="1"/>
        <end position="21"/>
    </location>
</feature>
<protein>
    <submittedName>
        <fullName evidence="2">Uncharacterized protein</fullName>
    </submittedName>
</protein>
<evidence type="ECO:0000256" key="1">
    <source>
        <dbReference type="SAM" id="MobiDB-lite"/>
    </source>
</evidence>
<organism evidence="2 3">
    <name type="scientific">Fistulifera solaris</name>
    <name type="common">Oleaginous diatom</name>
    <dbReference type="NCBI Taxonomy" id="1519565"/>
    <lineage>
        <taxon>Eukaryota</taxon>
        <taxon>Sar</taxon>
        <taxon>Stramenopiles</taxon>
        <taxon>Ochrophyta</taxon>
        <taxon>Bacillariophyta</taxon>
        <taxon>Bacillariophyceae</taxon>
        <taxon>Bacillariophycidae</taxon>
        <taxon>Naviculales</taxon>
        <taxon>Naviculaceae</taxon>
        <taxon>Fistulifera</taxon>
    </lineage>
</organism>
<evidence type="ECO:0000313" key="3">
    <source>
        <dbReference type="Proteomes" id="UP000198406"/>
    </source>
</evidence>
<name>A0A1Z5JIB4_FISSO</name>
<accession>A0A1Z5JIB4</accession>
<reference evidence="2 3" key="1">
    <citation type="journal article" date="2015" name="Plant Cell">
        <title>Oil accumulation by the oleaginous diatom Fistulifera solaris as revealed by the genome and transcriptome.</title>
        <authorList>
            <person name="Tanaka T."/>
            <person name="Maeda Y."/>
            <person name="Veluchamy A."/>
            <person name="Tanaka M."/>
            <person name="Abida H."/>
            <person name="Marechal E."/>
            <person name="Bowler C."/>
            <person name="Muto M."/>
            <person name="Sunaga Y."/>
            <person name="Tanaka M."/>
            <person name="Yoshino T."/>
            <person name="Taniguchi T."/>
            <person name="Fukuda Y."/>
            <person name="Nemoto M."/>
            <person name="Matsumoto M."/>
            <person name="Wong P.S."/>
            <person name="Aburatani S."/>
            <person name="Fujibuchi W."/>
        </authorList>
    </citation>
    <scope>NUCLEOTIDE SEQUENCE [LARGE SCALE GENOMIC DNA]</scope>
    <source>
        <strain evidence="2 3">JPCC DA0580</strain>
    </source>
</reference>
<evidence type="ECO:0000313" key="2">
    <source>
        <dbReference type="EMBL" id="GAX13753.1"/>
    </source>
</evidence>
<proteinExistence type="predicted"/>
<sequence>MNARNELLFQSTSNDLPKTTRSQNELLRGDVASTVVDLVENNNEPTCFDETQKPEDVNHSSKRRKRQSLQFNETVTVVAIPMRNEYCRQVRSKLWSNRLELQQNIARNVVEFAAEGWNWRTVVEDERMHVCAFSGQRIHPIHCDPDFDIDRVSVLKRETL</sequence>
<dbReference type="EMBL" id="BDSP01000073">
    <property type="protein sequence ID" value="GAX13753.1"/>
    <property type="molecule type" value="Genomic_DNA"/>
</dbReference>